<dbReference type="Proteomes" id="UP000186230">
    <property type="component" value="Chromosome"/>
</dbReference>
<dbReference type="Pfam" id="PF01841">
    <property type="entry name" value="Transglut_core"/>
    <property type="match status" value="1"/>
</dbReference>
<dbReference type="AlphaFoldDB" id="A0A1L7I5G9"/>
<accession>A0A1L7I5G9</accession>
<feature type="domain" description="Transglutaminase-like" evidence="1">
    <location>
        <begin position="268"/>
        <end position="367"/>
    </location>
</feature>
<reference evidence="3 4" key="1">
    <citation type="submission" date="2016-07" db="EMBL/GenBank/DDBJ databases">
        <title>Multi-omics approach to identify versatile polysaccharide utilization systems of a marine flavobacterium Gramella flava.</title>
        <authorList>
            <person name="Tang K."/>
        </authorList>
    </citation>
    <scope>NUCLEOTIDE SEQUENCE [LARGE SCALE GENOMIC DNA]</scope>
    <source>
        <strain evidence="3 4">JLT2011</strain>
    </source>
</reference>
<evidence type="ECO:0000259" key="1">
    <source>
        <dbReference type="Pfam" id="PF01841"/>
    </source>
</evidence>
<evidence type="ECO:0000313" key="3">
    <source>
        <dbReference type="EMBL" id="APU68850.1"/>
    </source>
</evidence>
<dbReference type="SUPFAM" id="SSF54001">
    <property type="entry name" value="Cysteine proteinases"/>
    <property type="match status" value="1"/>
</dbReference>
<keyword evidence="4" id="KW-1185">Reference proteome</keyword>
<dbReference type="EMBL" id="CP016359">
    <property type="protein sequence ID" value="APU68850.1"/>
    <property type="molecule type" value="Genomic_DNA"/>
</dbReference>
<gene>
    <name evidence="3" type="ORF">GRFL_2126</name>
</gene>
<dbReference type="InterPro" id="IPR038765">
    <property type="entry name" value="Papain-like_cys_pep_sf"/>
</dbReference>
<dbReference type="Gene3D" id="2.60.40.3140">
    <property type="match status" value="1"/>
</dbReference>
<dbReference type="STRING" id="1229726.GRFL_2126"/>
<proteinExistence type="predicted"/>
<dbReference type="Gene3D" id="3.10.620.30">
    <property type="match status" value="1"/>
</dbReference>
<organism evidence="3 4">
    <name type="scientific">Christiangramia flava JLT2011</name>
    <dbReference type="NCBI Taxonomy" id="1229726"/>
    <lineage>
        <taxon>Bacteria</taxon>
        <taxon>Pseudomonadati</taxon>
        <taxon>Bacteroidota</taxon>
        <taxon>Flavobacteriia</taxon>
        <taxon>Flavobacteriales</taxon>
        <taxon>Flavobacteriaceae</taxon>
        <taxon>Christiangramia</taxon>
    </lineage>
</organism>
<feature type="domain" description="DUF3857" evidence="2">
    <location>
        <begin position="48"/>
        <end position="204"/>
    </location>
</feature>
<dbReference type="Gene3D" id="2.60.120.1130">
    <property type="match status" value="1"/>
</dbReference>
<dbReference type="KEGG" id="gfl:GRFL_2126"/>
<evidence type="ECO:0000259" key="2">
    <source>
        <dbReference type="Pfam" id="PF12969"/>
    </source>
</evidence>
<sequence>MCLLLVSSAAFSQNYPVDHISPELLENADAVIRNYQRDVFIENIDEKKVITRRVVTVLNQAGERYVQAYEVYDKSDDIEEQELFVYDSNGQEIEHIKQKDFRDESAYASFILYSDNRVSYFDYMPRRYPYTVEYISETVTPNTIFIREWEPLEGYRVSTEKSTASIHYPEGISLRWKSRNLENYDIQVDSVGKELKFQAKNIASLQRETYTPSFSTFAPRISVSMNQFYLEGVEGEAQDWKQFGKWMYDNLVEGLDELPQSTVQKMTSLVADAQSEEEKIRRIYQFVQDNTRYIAVMYGIGGWKPFTAREVDDLGYGDCKALTNYTKALLKTQGIESYYTVIYGGNKRDIEPDFARMQGNHVILNVPRKDSADFWLECTSQKVPFDYMGDFTDDRFALLIKPEGGEIIKTKVYQPEDNLQAIDCKIQLAANGGFQANFTRTSRGVPYGEVFRMVDYTDKEVKEFYRDDWKKIQNIQFENYEFENDREQIVFTEKINFSGERLATSAGSRLLVPLNFIQQSSIASGSGKTRKLPMQISRGKSFQDHFEFTLPENFVVEALPESTEFEAEFGKFSISITAHDHSVIEVERHLQINQGDWPASKYQEFRKFINKVNHLNNLKAVIVEKTKT</sequence>
<protein>
    <submittedName>
        <fullName evidence="3">Uncharacterized protein</fullName>
    </submittedName>
</protein>
<name>A0A1L7I5G9_9FLAO</name>
<evidence type="ECO:0000313" key="4">
    <source>
        <dbReference type="Proteomes" id="UP000186230"/>
    </source>
</evidence>
<dbReference type="Pfam" id="PF12969">
    <property type="entry name" value="DUF3857"/>
    <property type="match status" value="1"/>
</dbReference>
<dbReference type="InterPro" id="IPR002931">
    <property type="entry name" value="Transglutaminase-like"/>
</dbReference>
<dbReference type="InterPro" id="IPR024618">
    <property type="entry name" value="DUF3857"/>
</dbReference>